<proteinExistence type="predicted"/>
<dbReference type="InterPro" id="IPR013783">
    <property type="entry name" value="Ig-like_fold"/>
</dbReference>
<dbReference type="InterPro" id="IPR014755">
    <property type="entry name" value="Cu-Rt/internalin_Ig-like"/>
</dbReference>
<gene>
    <name evidence="2" type="ORF">F8C82_00170</name>
</gene>
<comment type="caution">
    <text evidence="2">The sequence shown here is derived from an EMBL/GenBank/DDBJ whole genome shotgun (WGS) entry which is preliminary data.</text>
</comment>
<dbReference type="Gene3D" id="2.60.40.1220">
    <property type="match status" value="1"/>
</dbReference>
<evidence type="ECO:0000313" key="3">
    <source>
        <dbReference type="Proteomes" id="UP000484164"/>
    </source>
</evidence>
<accession>A0A6L3ZH00</accession>
<dbReference type="SUPFAM" id="SSF49265">
    <property type="entry name" value="Fibronectin type III"/>
    <property type="match status" value="1"/>
</dbReference>
<evidence type="ECO:0000256" key="1">
    <source>
        <dbReference type="ARBA" id="ARBA00022729"/>
    </source>
</evidence>
<dbReference type="EMBL" id="WBVQ01000001">
    <property type="protein sequence ID" value="KAB2816848.1"/>
    <property type="molecule type" value="Genomic_DNA"/>
</dbReference>
<keyword evidence="3" id="KW-1185">Reference proteome</keyword>
<organism evidence="2 3">
    <name type="scientific">Phaeocystidibacter marisrubri</name>
    <dbReference type="NCBI Taxonomy" id="1577780"/>
    <lineage>
        <taxon>Bacteria</taxon>
        <taxon>Pseudomonadati</taxon>
        <taxon>Bacteroidota</taxon>
        <taxon>Flavobacteriia</taxon>
        <taxon>Flavobacteriales</taxon>
        <taxon>Phaeocystidibacteraceae</taxon>
        <taxon>Phaeocystidibacter</taxon>
    </lineage>
</organism>
<name>A0A6L3ZH00_9FLAO</name>
<keyword evidence="1" id="KW-0732">Signal</keyword>
<protein>
    <recommendedName>
        <fullName evidence="4">Fibronectin type-III domain-containing protein</fullName>
    </recommendedName>
</protein>
<evidence type="ECO:0008006" key="4">
    <source>
        <dbReference type="Google" id="ProtNLM"/>
    </source>
</evidence>
<dbReference type="InterPro" id="IPR003961">
    <property type="entry name" value="FN3_dom"/>
</dbReference>
<sequence>MSTSKFHIDSIRTSLLALGVFLSVFAMGQTWNGSTSSDWNNSANWNGGVPGSNSTATIPGNTTHSPSITSNVTVKNLVIGDWNNPTTLSVDGGSLTVKEDVSLYNFGELKMTSGSILLDRTKNASFSFAYTDAKITLLGGTFTSDLDIQVNGSFDAGNANVIMNGNLTIGSNKSGSAIGGTWTINNNLNVLGSLDLASTNLNVQGTLAIGSGGILYAGTGNHNLYGIFDVGNNGTYYGEDAYTIVYTAITAKNSAYISVDNGTIEFRNDVDLFQTATLEVVGSGTVSIVGSGKFKQDGHLLIGDGNLAVSGDVTFQQGGTLDIEAGNVSISGNATFSHSGTMNVATGTVTIDGNAEFDQTGTVNTDSATINIYGNLTLGSNGSTFNAGESTINLNGGTFTNNGTFNPDSSTVNFTGDAGQTINGDITFYNLNVETNGELTANGDVIVLNSTAVDSSSTVSVEDGHDLDLQGELTDPSGNIDITRPYVRHITSVTTTSVKLEFNEPVTLASGNTTSNYAVNRGLTVTSATVQSDAKFVVLTLSGAMNLSQEYSFTLNNIIGAVHGATISTDHIKRYIYKPATNPPGTGISNLRLTVSNTTSAKLNWDMNGASGVLIILSAKSAVSVSPVDFQEYTSSAIFGSGSEMGNQQFAVFSGSDSSVTISGLTPNKEYHAAVFTYNGNFPSGASYNTLQVSRIRFSTSFEVNAKLFLSGAMNDSGDEMNNQLVQAGVLPMSQPFQSIYNYDGTESISSYPNTDIVDWVMLELRKAPSPGEALDSTVVARRALFLLKDGRIVDIDGSSLPVFNLNHPGSFVAVVYHRNHLPSMSGDTLTIDGSNHYSLDFTASSDAWYETNSAVILETGAFAVSSGKTVQGNDYEVDEQAYMNSWNNKNQAGYLSNDVDLDGYVDSSDRAKIFNSRNAKITMPAQSNGK</sequence>
<dbReference type="RefSeq" id="WP_151691420.1">
    <property type="nucleotide sequence ID" value="NZ_BMGX01000002.1"/>
</dbReference>
<dbReference type="Gene3D" id="2.60.40.10">
    <property type="entry name" value="Immunoglobulins"/>
    <property type="match status" value="1"/>
</dbReference>
<dbReference type="InterPro" id="IPR036116">
    <property type="entry name" value="FN3_sf"/>
</dbReference>
<dbReference type="OrthoDB" id="9813840at2"/>
<dbReference type="CDD" id="cd00063">
    <property type="entry name" value="FN3"/>
    <property type="match status" value="1"/>
</dbReference>
<evidence type="ECO:0000313" key="2">
    <source>
        <dbReference type="EMBL" id="KAB2816848.1"/>
    </source>
</evidence>
<reference evidence="2 3" key="1">
    <citation type="submission" date="2019-10" db="EMBL/GenBank/DDBJ databases">
        <title>Genome sequence of Phaeocystidibacter marisrubri JCM30614 (type strain).</title>
        <authorList>
            <person name="Bowman J.P."/>
        </authorList>
    </citation>
    <scope>NUCLEOTIDE SEQUENCE [LARGE SCALE GENOMIC DNA]</scope>
    <source>
        <strain evidence="2 3">JCM 30614</strain>
    </source>
</reference>
<dbReference type="Proteomes" id="UP000484164">
    <property type="component" value="Unassembled WGS sequence"/>
</dbReference>
<dbReference type="AlphaFoldDB" id="A0A6L3ZH00"/>